<dbReference type="EMBL" id="JACJIA010000008">
    <property type="protein sequence ID" value="MBA8954085.1"/>
    <property type="molecule type" value="Genomic_DNA"/>
</dbReference>
<evidence type="ECO:0000313" key="3">
    <source>
        <dbReference type="Proteomes" id="UP000572680"/>
    </source>
</evidence>
<dbReference type="InterPro" id="IPR043504">
    <property type="entry name" value="Peptidase_S1_PA_chymotrypsin"/>
</dbReference>
<organism evidence="2 3">
    <name type="scientific">Actinomadura namibiensis</name>
    <dbReference type="NCBI Taxonomy" id="182080"/>
    <lineage>
        <taxon>Bacteria</taxon>
        <taxon>Bacillati</taxon>
        <taxon>Actinomycetota</taxon>
        <taxon>Actinomycetes</taxon>
        <taxon>Streptosporangiales</taxon>
        <taxon>Thermomonosporaceae</taxon>
        <taxon>Actinomadura</taxon>
    </lineage>
</organism>
<accession>A0A7W3QNX2</accession>
<dbReference type="Gene3D" id="2.40.10.10">
    <property type="entry name" value="Trypsin-like serine proteases"/>
    <property type="match status" value="2"/>
</dbReference>
<feature type="signal peptide" evidence="1">
    <location>
        <begin position="1"/>
        <end position="29"/>
    </location>
</feature>
<dbReference type="Proteomes" id="UP000572680">
    <property type="component" value="Unassembled WGS sequence"/>
</dbReference>
<dbReference type="RefSeq" id="WP_220509895.1">
    <property type="nucleotide sequence ID" value="NZ_BAAALP010000001.1"/>
</dbReference>
<dbReference type="InterPro" id="IPR009003">
    <property type="entry name" value="Peptidase_S1_PA"/>
</dbReference>
<reference evidence="2 3" key="1">
    <citation type="submission" date="2020-08" db="EMBL/GenBank/DDBJ databases">
        <title>Genomic Encyclopedia of Type Strains, Phase IV (KMG-IV): sequencing the most valuable type-strain genomes for metagenomic binning, comparative biology and taxonomic classification.</title>
        <authorList>
            <person name="Goeker M."/>
        </authorList>
    </citation>
    <scope>NUCLEOTIDE SEQUENCE [LARGE SCALE GENOMIC DNA]</scope>
    <source>
        <strain evidence="2 3">DSM 44197</strain>
    </source>
</reference>
<feature type="chain" id="PRO_5039197299" description="Peptidase S1" evidence="1">
    <location>
        <begin position="30"/>
        <end position="262"/>
    </location>
</feature>
<gene>
    <name evidence="2" type="ORF">HNR61_005739</name>
</gene>
<proteinExistence type="predicted"/>
<name>A0A7W3QNX2_ACTNM</name>
<keyword evidence="3" id="KW-1185">Reference proteome</keyword>
<evidence type="ECO:0000313" key="2">
    <source>
        <dbReference type="EMBL" id="MBA8954085.1"/>
    </source>
</evidence>
<protein>
    <recommendedName>
        <fullName evidence="4">Peptidase S1</fullName>
    </recommendedName>
</protein>
<evidence type="ECO:0008006" key="4">
    <source>
        <dbReference type="Google" id="ProtNLM"/>
    </source>
</evidence>
<comment type="caution">
    <text evidence="2">The sequence shown here is derived from an EMBL/GenBank/DDBJ whole genome shotgun (WGS) entry which is preliminary data.</text>
</comment>
<dbReference type="SUPFAM" id="SSF50494">
    <property type="entry name" value="Trypsin-like serine proteases"/>
    <property type="match status" value="1"/>
</dbReference>
<sequence length="262" mass="26565">MPSFMRKAGVLTAAMAAMAAALLAPVVPAAQADTRYPIGGGTGIFQQFVQTPSGAKIKSCTLTAVGYDNVGNLVGLTNAHCFVDDAGNKVHGDKVYLDRSPHGTFFAPAPPPSSLEFLEVGVIGEVTYISEGNGYYTGGVAGPDYAVIKFDPAKVTPTNTVNSPSGSVTITSLGPRPAVGTRLCKMGHRTGKTCGNVTGHGPAGIGRFISAVATNAGDSGGPVVDGTTLVGNLWGFPGHTSIEFIIGDMNARGGVGAGFHLA</sequence>
<dbReference type="AlphaFoldDB" id="A0A7W3QNX2"/>
<evidence type="ECO:0000256" key="1">
    <source>
        <dbReference type="SAM" id="SignalP"/>
    </source>
</evidence>
<keyword evidence="1" id="KW-0732">Signal</keyword>